<evidence type="ECO:0000256" key="1">
    <source>
        <dbReference type="ARBA" id="ARBA00022729"/>
    </source>
</evidence>
<keyword evidence="3 7" id="KW-0574">Periplasm</keyword>
<reference evidence="9 10" key="1">
    <citation type="submission" date="2020-10" db="EMBL/GenBank/DDBJ databases">
        <title>Draft genome of Ramlibacter aquaticus LMG 30558.</title>
        <authorList>
            <person name="Props R."/>
        </authorList>
    </citation>
    <scope>NUCLEOTIDE SEQUENCE [LARGE SCALE GENOMIC DNA]</scope>
    <source>
        <strain evidence="9 10">LMG 30558</strain>
    </source>
</reference>
<feature type="domain" description="PpiC" evidence="8">
    <location>
        <begin position="179"/>
        <end position="281"/>
    </location>
</feature>
<evidence type="ECO:0000256" key="3">
    <source>
        <dbReference type="ARBA" id="ARBA00022764"/>
    </source>
</evidence>
<dbReference type="HAMAP" id="MF_01183">
    <property type="entry name" value="Chaperone_SurA"/>
    <property type="match status" value="1"/>
</dbReference>
<keyword evidence="6 7" id="KW-0413">Isomerase</keyword>
<dbReference type="PANTHER" id="PTHR47637:SF1">
    <property type="entry name" value="CHAPERONE SURA"/>
    <property type="match status" value="1"/>
</dbReference>
<keyword evidence="10" id="KW-1185">Reference proteome</keyword>
<evidence type="ECO:0000256" key="5">
    <source>
        <dbReference type="ARBA" id="ARBA00023186"/>
    </source>
</evidence>
<keyword evidence="5 7" id="KW-0143">Chaperone</keyword>
<keyword evidence="1 7" id="KW-0732">Signal</keyword>
<dbReference type="Proteomes" id="UP000715965">
    <property type="component" value="Unassembled WGS sequence"/>
</dbReference>
<evidence type="ECO:0000259" key="8">
    <source>
        <dbReference type="PROSITE" id="PS50198"/>
    </source>
</evidence>
<evidence type="ECO:0000313" key="10">
    <source>
        <dbReference type="Proteomes" id="UP000715965"/>
    </source>
</evidence>
<dbReference type="InterPro" id="IPR027304">
    <property type="entry name" value="Trigger_fact/SurA_dom_sf"/>
</dbReference>
<dbReference type="SUPFAM" id="SSF54534">
    <property type="entry name" value="FKBP-like"/>
    <property type="match status" value="2"/>
</dbReference>
<dbReference type="Gene3D" id="1.10.4030.10">
    <property type="entry name" value="Porin chaperone SurA, peptide-binding domain"/>
    <property type="match status" value="1"/>
</dbReference>
<evidence type="ECO:0000256" key="4">
    <source>
        <dbReference type="ARBA" id="ARBA00023110"/>
    </source>
</evidence>
<accession>A0ABR9SJH8</accession>
<evidence type="ECO:0000256" key="2">
    <source>
        <dbReference type="ARBA" id="ARBA00022737"/>
    </source>
</evidence>
<dbReference type="InterPro" id="IPR050280">
    <property type="entry name" value="OMP_Chaperone_SurA"/>
</dbReference>
<dbReference type="Gene3D" id="3.10.50.40">
    <property type="match status" value="2"/>
</dbReference>
<name>A0ABR9SJH8_9BURK</name>
<evidence type="ECO:0000256" key="6">
    <source>
        <dbReference type="ARBA" id="ARBA00023235"/>
    </source>
</evidence>
<dbReference type="EMBL" id="JADDOJ010000069">
    <property type="protein sequence ID" value="MBE7941912.1"/>
    <property type="molecule type" value="Genomic_DNA"/>
</dbReference>
<proteinExistence type="inferred from homology"/>
<dbReference type="GO" id="GO:0016853">
    <property type="term" value="F:isomerase activity"/>
    <property type="evidence" value="ECO:0007669"/>
    <property type="project" value="UniProtKB-KW"/>
</dbReference>
<feature type="domain" description="PpiC" evidence="8">
    <location>
        <begin position="291"/>
        <end position="390"/>
    </location>
</feature>
<dbReference type="InterPro" id="IPR000297">
    <property type="entry name" value="PPIase_PpiC"/>
</dbReference>
<dbReference type="InterPro" id="IPR046357">
    <property type="entry name" value="PPIase_dom_sf"/>
</dbReference>
<gene>
    <name evidence="7" type="primary">surA</name>
    <name evidence="9" type="ORF">IM725_15140</name>
</gene>
<dbReference type="Pfam" id="PF00639">
    <property type="entry name" value="Rotamase"/>
    <property type="match status" value="2"/>
</dbReference>
<evidence type="ECO:0000313" key="9">
    <source>
        <dbReference type="EMBL" id="MBE7941912.1"/>
    </source>
</evidence>
<dbReference type="PROSITE" id="PS01096">
    <property type="entry name" value="PPIC_PPIASE_1"/>
    <property type="match status" value="1"/>
</dbReference>
<comment type="domain">
    <text evidence="7">The PPIase activity resides only in the second parvulin domain. The N-terminal region and the C-terminal tail are necessary and sufficient for the chaperone activity of SurA. The PPIase activity is dispensable for SurA to function as a chaperone. The N-terminal region and the C-terminal tail are also required for porin recognition.</text>
</comment>
<comment type="subcellular location">
    <subcellularLocation>
        <location evidence="7">Periplasm</location>
    </subcellularLocation>
    <text evidence="7">Is capable of associating with the outer membrane.</text>
</comment>
<protein>
    <recommendedName>
        <fullName evidence="7">Chaperone SurA</fullName>
    </recommendedName>
    <alternativeName>
        <fullName evidence="7">Peptidyl-prolyl cis-trans isomerase SurA</fullName>
        <shortName evidence="7">PPIase SurA</shortName>
        <ecNumber evidence="7">5.2.1.8</ecNumber>
    </alternativeName>
    <alternativeName>
        <fullName evidence="7">Rotamase SurA</fullName>
    </alternativeName>
</protein>
<feature type="signal peptide" evidence="7">
    <location>
        <begin position="1"/>
        <end position="25"/>
    </location>
</feature>
<dbReference type="RefSeq" id="WP_193781474.1">
    <property type="nucleotide sequence ID" value="NZ_JADDOJ010000069.1"/>
</dbReference>
<dbReference type="EC" id="5.2.1.8" evidence="7"/>
<dbReference type="Pfam" id="PF09312">
    <property type="entry name" value="SurA_N"/>
    <property type="match status" value="1"/>
</dbReference>
<comment type="catalytic activity">
    <reaction evidence="7">
        <text>[protein]-peptidylproline (omega=180) = [protein]-peptidylproline (omega=0)</text>
        <dbReference type="Rhea" id="RHEA:16237"/>
        <dbReference type="Rhea" id="RHEA-COMP:10747"/>
        <dbReference type="Rhea" id="RHEA-COMP:10748"/>
        <dbReference type="ChEBI" id="CHEBI:83833"/>
        <dbReference type="ChEBI" id="CHEBI:83834"/>
        <dbReference type="EC" id="5.2.1.8"/>
    </reaction>
</comment>
<keyword evidence="4 7" id="KW-0697">Rotamase</keyword>
<dbReference type="InterPro" id="IPR023058">
    <property type="entry name" value="PPIase_PpiC_CS"/>
</dbReference>
<feature type="chain" id="PRO_5044945143" description="Chaperone SurA" evidence="7">
    <location>
        <begin position="26"/>
        <end position="438"/>
    </location>
</feature>
<keyword evidence="2 7" id="KW-0677">Repeat</keyword>
<comment type="caution">
    <text evidence="9">The sequence shown here is derived from an EMBL/GenBank/DDBJ whole genome shotgun (WGS) entry which is preliminary data.</text>
</comment>
<dbReference type="SUPFAM" id="SSF109998">
    <property type="entry name" value="Triger factor/SurA peptide-binding domain-like"/>
    <property type="match status" value="1"/>
</dbReference>
<evidence type="ECO:0000256" key="7">
    <source>
        <dbReference type="HAMAP-Rule" id="MF_01183"/>
    </source>
</evidence>
<dbReference type="InterPro" id="IPR023034">
    <property type="entry name" value="PPIase_SurA"/>
</dbReference>
<sequence length="438" mass="48477" precursor="true">MNTRALVLWLAALLCAVAAPLPASAQATRQADYIVAVVNSEPITNYEVRARAERFAQQLAQQGQAIPPSDVFLRQVLERLINERAQIQLAKENGIKVDEAQVDQAEQNIARRNGLEVPELRRRMQADGIAPAKFREDLRNQLLLQRQREREFDNRVRVNDLELDQFIAEQKAAAADPSSAALDLAQILVAVPENATDAQVQSLKAKAQRALDRARAGEDFAKLAREFSDAPGAATNGGAMGLRPPDRLPSLFVDAVRKVPDGGVSDIVRSGAGFHILKVLERQGGGLPTTVVQSHARHILLRVTPQLSEAQALRQLADFKRRIQQGQADFAQLAKEYSQDGSARNGGDLGWANPGLFVPEFEEALDSLAPGQIADPVISRFGVHLIQLLERRRAPLTPAEQREIARNMLREKKIEEAYTTWAQETRGRAYVEYRDPPQ</sequence>
<dbReference type="InterPro" id="IPR015391">
    <property type="entry name" value="SurA_N"/>
</dbReference>
<comment type="function">
    <text evidence="7">Chaperone involved in the correct folding and assembly of outer membrane proteins. Recognizes specific patterns of aromatic residues and the orientation of their side chains, which are found more frequently in integral outer membrane proteins. May act in both early periplasmic and late outer membrane-associated steps of protein maturation.</text>
</comment>
<organism evidence="9 10">
    <name type="scientific">Ramlibacter aquaticus</name>
    <dbReference type="NCBI Taxonomy" id="2780094"/>
    <lineage>
        <taxon>Bacteria</taxon>
        <taxon>Pseudomonadati</taxon>
        <taxon>Pseudomonadota</taxon>
        <taxon>Betaproteobacteria</taxon>
        <taxon>Burkholderiales</taxon>
        <taxon>Comamonadaceae</taxon>
        <taxon>Ramlibacter</taxon>
    </lineage>
</organism>
<dbReference type="PANTHER" id="PTHR47637">
    <property type="entry name" value="CHAPERONE SURA"/>
    <property type="match status" value="1"/>
</dbReference>
<dbReference type="PROSITE" id="PS50198">
    <property type="entry name" value="PPIC_PPIASE_2"/>
    <property type="match status" value="2"/>
</dbReference>